<dbReference type="InParanoid" id="G3ICL8"/>
<evidence type="ECO:0000256" key="1">
    <source>
        <dbReference type="SAM" id="MobiDB-lite"/>
    </source>
</evidence>
<dbReference type="Proteomes" id="UP000001075">
    <property type="component" value="Unassembled WGS sequence"/>
</dbReference>
<dbReference type="EMBL" id="JH001938">
    <property type="protein sequence ID" value="EGW12425.1"/>
    <property type="molecule type" value="Genomic_DNA"/>
</dbReference>
<protein>
    <submittedName>
        <fullName evidence="2">Uncharacterized protein</fullName>
    </submittedName>
</protein>
<name>G3ICL8_CRIGR</name>
<evidence type="ECO:0000313" key="2">
    <source>
        <dbReference type="EMBL" id="EGW12425.1"/>
    </source>
</evidence>
<feature type="region of interest" description="Disordered" evidence="1">
    <location>
        <begin position="19"/>
        <end position="51"/>
    </location>
</feature>
<accession>G3ICL8</accession>
<organism evidence="2 3">
    <name type="scientific">Cricetulus griseus</name>
    <name type="common">Chinese hamster</name>
    <name type="synonym">Cricetulus barabensis griseus</name>
    <dbReference type="NCBI Taxonomy" id="10029"/>
    <lineage>
        <taxon>Eukaryota</taxon>
        <taxon>Metazoa</taxon>
        <taxon>Chordata</taxon>
        <taxon>Craniata</taxon>
        <taxon>Vertebrata</taxon>
        <taxon>Euteleostomi</taxon>
        <taxon>Mammalia</taxon>
        <taxon>Eutheria</taxon>
        <taxon>Euarchontoglires</taxon>
        <taxon>Glires</taxon>
        <taxon>Rodentia</taxon>
        <taxon>Myomorpha</taxon>
        <taxon>Muroidea</taxon>
        <taxon>Cricetidae</taxon>
        <taxon>Cricetinae</taxon>
        <taxon>Cricetulus</taxon>
    </lineage>
</organism>
<evidence type="ECO:0000313" key="3">
    <source>
        <dbReference type="Proteomes" id="UP000001075"/>
    </source>
</evidence>
<dbReference type="AlphaFoldDB" id="G3ICL8"/>
<sequence>MEEKGGKERRQYAIVINHRQVQAQKHPPYPAAPTRHASPSLAGSIRAGGPVSARCTSQVPNALQQCHLVASEGRACSGH</sequence>
<proteinExistence type="predicted"/>
<reference evidence="3" key="1">
    <citation type="journal article" date="2011" name="Nat. Biotechnol.">
        <title>The genomic sequence of the Chinese hamster ovary (CHO)-K1 cell line.</title>
        <authorList>
            <person name="Xu X."/>
            <person name="Nagarajan H."/>
            <person name="Lewis N.E."/>
            <person name="Pan S."/>
            <person name="Cai Z."/>
            <person name="Liu X."/>
            <person name="Chen W."/>
            <person name="Xie M."/>
            <person name="Wang W."/>
            <person name="Hammond S."/>
            <person name="Andersen M.R."/>
            <person name="Neff N."/>
            <person name="Passarelli B."/>
            <person name="Koh W."/>
            <person name="Fan H.C."/>
            <person name="Wang J."/>
            <person name="Gui Y."/>
            <person name="Lee K.H."/>
            <person name="Betenbaugh M.J."/>
            <person name="Quake S.R."/>
            <person name="Famili I."/>
            <person name="Palsson B.O."/>
            <person name="Wang J."/>
        </authorList>
    </citation>
    <scope>NUCLEOTIDE SEQUENCE [LARGE SCALE GENOMIC DNA]</scope>
    <source>
        <strain evidence="3">CHO K1 cell line</strain>
    </source>
</reference>
<gene>
    <name evidence="2" type="ORF">I79_021416</name>
</gene>